<protein>
    <submittedName>
        <fullName evidence="1">Prephenate dehydrogenase</fullName>
    </submittedName>
</protein>
<sequence length="281" mass="32284">MIITIVGLGVVGASYGLALKDKNIEVYGIDIDYKVLKKAKNMNIIKDGFIYNSIESKDIISRSDVLIISIYPRKIKEFIEVYKSYFSEELIITDVTGVKEGLVSELELILPNHVDFIFAHPMAGREKKGIDYASADVFKEANFIITPTKKNKERNIEVVEDLAKQMGFLNINKVSPREHDCIISFTSQLPHVLAVSLINSDDLTFDTGSFIGDSYRELTRIANINEELWTELFLENKENLLRRIENFEKELLKIRQCLLKGDDETLKEIFREATRRREKLL</sequence>
<dbReference type="EMBL" id="CP051754">
    <property type="protein sequence ID" value="QPJ84805.1"/>
    <property type="molecule type" value="Genomic_DNA"/>
</dbReference>
<proteinExistence type="predicted"/>
<keyword evidence="2" id="KW-1185">Reference proteome</keyword>
<evidence type="ECO:0000313" key="2">
    <source>
        <dbReference type="Proteomes" id="UP000594603"/>
    </source>
</evidence>
<reference evidence="1" key="1">
    <citation type="submission" date="2020-04" db="EMBL/GenBank/DDBJ databases">
        <title>A novel bacterium ('Candidatus Sarcina troglodytae' sp. nov.) linked to a protracted, uniformly lethal epizootic among sanctuary western chimpanzees (Pan troglodytes verus) in Sierra Leone.</title>
        <authorList>
            <person name="Owens L.A."/>
            <person name="Colitti B."/>
            <person name="Hirji I."/>
            <person name="Pizaro A."/>
            <person name="Jaffe J.E."/>
            <person name="Moittie S."/>
            <person name="Bishop-Lilly K.A."/>
            <person name="Estrella L.A."/>
            <person name="Voegtly L.J."/>
            <person name="Kuhn J.H."/>
            <person name="Suen G."/>
            <person name="Deblois C.L."/>
            <person name="Dunn C."/>
            <person name="Juan-Salles C."/>
            <person name="Goldberg T.L."/>
        </authorList>
    </citation>
    <scope>NUCLEOTIDE SEQUENCE</scope>
    <source>
        <strain evidence="1">JB2</strain>
    </source>
</reference>
<dbReference type="Proteomes" id="UP000594603">
    <property type="component" value="Chromosome"/>
</dbReference>
<accession>A0ACD1BBM8</accession>
<evidence type="ECO:0000313" key="1">
    <source>
        <dbReference type="EMBL" id="QPJ84805.1"/>
    </source>
</evidence>
<organism evidence="1 2">
    <name type="scientific">Candidatus Sarcina troglodytae</name>
    <dbReference type="NCBI Taxonomy" id="2726954"/>
    <lineage>
        <taxon>Bacteria</taxon>
        <taxon>Bacillati</taxon>
        <taxon>Bacillota</taxon>
        <taxon>Clostridia</taxon>
        <taxon>Eubacteriales</taxon>
        <taxon>Clostridiaceae</taxon>
        <taxon>Sarcina</taxon>
    </lineage>
</organism>
<gene>
    <name evidence="1" type="ORF">HH195_02295</name>
</gene>
<name>A0ACD1BBM8_9CLOT</name>